<dbReference type="InterPro" id="IPR009908">
    <property type="entry name" value="Methylamine_util_MauE"/>
</dbReference>
<feature type="transmembrane region" description="Helical" evidence="5">
    <location>
        <begin position="335"/>
        <end position="356"/>
    </location>
</feature>
<feature type="transmembrane region" description="Helical" evidence="5">
    <location>
        <begin position="109"/>
        <end position="126"/>
    </location>
</feature>
<keyword evidence="2 5" id="KW-0812">Transmembrane</keyword>
<gene>
    <name evidence="7" type="ORF">C7Y71_001645</name>
</gene>
<dbReference type="AlphaFoldDB" id="A0A5P8E4G8"/>
<keyword evidence="8" id="KW-1185">Reference proteome</keyword>
<comment type="subcellular location">
    <subcellularLocation>
        <location evidence="1">Membrane</location>
        <topology evidence="1">Multi-pass membrane protein</topology>
    </subcellularLocation>
</comment>
<proteinExistence type="predicted"/>
<evidence type="ECO:0000313" key="8">
    <source>
        <dbReference type="Proteomes" id="UP000249375"/>
    </source>
</evidence>
<evidence type="ECO:0000256" key="2">
    <source>
        <dbReference type="ARBA" id="ARBA00022692"/>
    </source>
</evidence>
<evidence type="ECO:0000313" key="7">
    <source>
        <dbReference type="EMBL" id="QFQ11826.1"/>
    </source>
</evidence>
<dbReference type="KEGG" id="alq:C7Y71_001645"/>
<evidence type="ECO:0000256" key="5">
    <source>
        <dbReference type="SAM" id="Phobius"/>
    </source>
</evidence>
<dbReference type="GO" id="GO:0016020">
    <property type="term" value="C:membrane"/>
    <property type="evidence" value="ECO:0007669"/>
    <property type="project" value="UniProtKB-SubCell"/>
</dbReference>
<dbReference type="Pfam" id="PF07291">
    <property type="entry name" value="MauE"/>
    <property type="match status" value="1"/>
</dbReference>
<evidence type="ECO:0000256" key="1">
    <source>
        <dbReference type="ARBA" id="ARBA00004141"/>
    </source>
</evidence>
<reference evidence="7 8" key="1">
    <citation type="submission" date="2018-11" db="EMBL/GenBank/DDBJ databases">
        <authorList>
            <person name="Na S.W."/>
            <person name="Baik M."/>
        </authorList>
    </citation>
    <scope>NUCLEOTIDE SEQUENCE [LARGE SCALE GENOMIC DNA]</scope>
    <source>
        <strain evidence="7 8">E39</strain>
    </source>
</reference>
<organism evidence="7 8">
    <name type="scientific">Pseudoprevotella muciniphila</name>
    <dbReference type="NCBI Taxonomy" id="2133944"/>
    <lineage>
        <taxon>Bacteria</taxon>
        <taxon>Pseudomonadati</taxon>
        <taxon>Bacteroidota</taxon>
        <taxon>Bacteroidia</taxon>
        <taxon>Bacteroidales</taxon>
        <taxon>Prevotellaceae</taxon>
        <taxon>Pseudoprevotella</taxon>
    </lineage>
</organism>
<feature type="transmembrane region" description="Helical" evidence="5">
    <location>
        <begin position="33"/>
        <end position="55"/>
    </location>
</feature>
<dbReference type="Proteomes" id="UP000249375">
    <property type="component" value="Chromosome"/>
</dbReference>
<evidence type="ECO:0000259" key="6">
    <source>
        <dbReference type="Pfam" id="PF07291"/>
    </source>
</evidence>
<feature type="transmembrane region" description="Helical" evidence="5">
    <location>
        <begin position="138"/>
        <end position="156"/>
    </location>
</feature>
<protein>
    <submittedName>
        <fullName evidence="7">DoxX family protein</fullName>
    </submittedName>
</protein>
<name>A0A5P8E4G8_9BACT</name>
<keyword evidence="3 5" id="KW-1133">Transmembrane helix</keyword>
<feature type="domain" description="Methylamine utilisation protein MauE" evidence="6">
    <location>
        <begin position="34"/>
        <end position="118"/>
    </location>
</feature>
<dbReference type="GO" id="GO:0030416">
    <property type="term" value="P:methylamine metabolic process"/>
    <property type="evidence" value="ECO:0007669"/>
    <property type="project" value="InterPro"/>
</dbReference>
<evidence type="ECO:0000256" key="3">
    <source>
        <dbReference type="ARBA" id="ARBA00022989"/>
    </source>
</evidence>
<sequence length="389" mass="43895">MASGFVKAVDPTGMGYKINAYLHNWGFSFSDDAVVLIVLAVALATLEFLLGIYLLLGIRRKLTTITTTVFVGAMTFITVYIYKTNAVPDCGCFGDALTLTNQQTMYKNFILFALCLPVVFFPQRIFRLISQRNQWITSMYALVYIVILGVYTTYYLPVIDFMAYKTGTDLKTVRTNPDTKLLEELGEKNFGEILNLGFFDGQEDVTDEILNQDKYTFLLISPRLETADDGVADRINDLKDISDDKNYLLYCITASDSAAIKQWTDHTGAAYNFLIGQEEQLKSIVRSNPGLILLKDGKILNKWSKNTLPIDPNGNLDAKELAATATNVQDILLKLALWFFVPLFLIIFADVLWNAAKRLHDYNIQRQIDKSKAKKGNELKRSNLNNSEN</sequence>
<dbReference type="EMBL" id="CP033459">
    <property type="protein sequence ID" value="QFQ11826.1"/>
    <property type="molecule type" value="Genomic_DNA"/>
</dbReference>
<keyword evidence="4 5" id="KW-0472">Membrane</keyword>
<accession>A0A5P8E4G8</accession>
<evidence type="ECO:0000256" key="4">
    <source>
        <dbReference type="ARBA" id="ARBA00023136"/>
    </source>
</evidence>